<proteinExistence type="predicted"/>
<dbReference type="EMBL" id="WTPW01001026">
    <property type="protein sequence ID" value="KAF0461418.1"/>
    <property type="molecule type" value="Genomic_DNA"/>
</dbReference>
<organism evidence="1 2">
    <name type="scientific">Gigaspora margarita</name>
    <dbReference type="NCBI Taxonomy" id="4874"/>
    <lineage>
        <taxon>Eukaryota</taxon>
        <taxon>Fungi</taxon>
        <taxon>Fungi incertae sedis</taxon>
        <taxon>Mucoromycota</taxon>
        <taxon>Glomeromycotina</taxon>
        <taxon>Glomeromycetes</taxon>
        <taxon>Diversisporales</taxon>
        <taxon>Gigasporaceae</taxon>
        <taxon>Gigaspora</taxon>
    </lineage>
</organism>
<name>A0A8H4AAX2_GIGMA</name>
<evidence type="ECO:0000313" key="2">
    <source>
        <dbReference type="Proteomes" id="UP000439903"/>
    </source>
</evidence>
<sequence>MSSARTSDEIWCATRILDINEFLYNYLKLPKKMLPESSLPLKIGSDITIKDYNTFLNIHGSLGYKFQLELNRDKKTGNVYIIGMTLTVHERVVSQLQACFRVPNGGVVDDPPIYVDGQPFHYSPDGSRVQIAPDVAGNPHARIICEVAVGQSVGHLKQKCLSWMHVQYIRAVVSIKILRPRPGIREPTTGYFYRTMTAKLYCQGIATQRWDFGNIKKNSRDPISDPAPCNAPNLALFQINIPVGEIFWDPPFSIPPGYVPLVPAVVTAQNITIDLYQIQRVALKAEK</sequence>
<evidence type="ECO:0000313" key="1">
    <source>
        <dbReference type="EMBL" id="KAF0461418.1"/>
    </source>
</evidence>
<dbReference type="OrthoDB" id="2431218at2759"/>
<dbReference type="AlphaFoldDB" id="A0A8H4AAX2"/>
<keyword evidence="2" id="KW-1185">Reference proteome</keyword>
<accession>A0A8H4AAX2</accession>
<reference evidence="1 2" key="1">
    <citation type="journal article" date="2019" name="Environ. Microbiol.">
        <title>At the nexus of three kingdoms: the genome of the mycorrhizal fungus Gigaspora margarita provides insights into plant, endobacterial and fungal interactions.</title>
        <authorList>
            <person name="Venice F."/>
            <person name="Ghignone S."/>
            <person name="Salvioli di Fossalunga A."/>
            <person name="Amselem J."/>
            <person name="Novero M."/>
            <person name="Xianan X."/>
            <person name="Sedzielewska Toro K."/>
            <person name="Morin E."/>
            <person name="Lipzen A."/>
            <person name="Grigoriev I.V."/>
            <person name="Henrissat B."/>
            <person name="Martin F.M."/>
            <person name="Bonfante P."/>
        </authorList>
    </citation>
    <scope>NUCLEOTIDE SEQUENCE [LARGE SCALE GENOMIC DNA]</scope>
    <source>
        <strain evidence="1 2">BEG34</strain>
    </source>
</reference>
<gene>
    <name evidence="1" type="ORF">F8M41_000413</name>
</gene>
<dbReference type="Proteomes" id="UP000439903">
    <property type="component" value="Unassembled WGS sequence"/>
</dbReference>
<comment type="caution">
    <text evidence="1">The sequence shown here is derived from an EMBL/GenBank/DDBJ whole genome shotgun (WGS) entry which is preliminary data.</text>
</comment>
<protein>
    <submittedName>
        <fullName evidence="1">Uncharacterized protein</fullName>
    </submittedName>
</protein>